<protein>
    <submittedName>
        <fullName evidence="1">Uncharacterized protein</fullName>
    </submittedName>
</protein>
<sequence length="79" mass="8035">MNTNRTTTALDDRTLCAVNGGSWEFPPMQAFQGETDGGVGGIAGTVTLPPMAPGPVISVNGRPASSFTGDFQPVPVVTA</sequence>
<dbReference type="Proteomes" id="UP000332515">
    <property type="component" value="Unassembled WGS sequence"/>
</dbReference>
<comment type="caution">
    <text evidence="1">The sequence shown here is derived from an EMBL/GenBank/DDBJ whole genome shotgun (WGS) entry which is preliminary data.</text>
</comment>
<organism evidence="1 2">
    <name type="scientific">Segnochrobactrum spirostomi</name>
    <dbReference type="NCBI Taxonomy" id="2608987"/>
    <lineage>
        <taxon>Bacteria</taxon>
        <taxon>Pseudomonadati</taxon>
        <taxon>Pseudomonadota</taxon>
        <taxon>Alphaproteobacteria</taxon>
        <taxon>Hyphomicrobiales</taxon>
        <taxon>Segnochrobactraceae</taxon>
        <taxon>Segnochrobactrum</taxon>
    </lineage>
</organism>
<accession>A0A6A7Y689</accession>
<reference evidence="1 2" key="1">
    <citation type="submission" date="2019-09" db="EMBL/GenBank/DDBJ databases">
        <title>Segnochrobactrum spirostomi gen. nov., sp. nov., isolated from the ciliate Spirostomum cf. yagiui and description of a novel family, Segnochrobactraceae fam. nov. within the order Rhizobiales of the class Alphaproteobacteria.</title>
        <authorList>
            <person name="Akter S."/>
            <person name="Shazib S.U.A."/>
            <person name="Shin M.K."/>
        </authorList>
    </citation>
    <scope>NUCLEOTIDE SEQUENCE [LARGE SCALE GENOMIC DNA]</scope>
    <source>
        <strain evidence="1 2">Sp-1</strain>
    </source>
</reference>
<dbReference type="EMBL" id="VWNA01000001">
    <property type="protein sequence ID" value="MQT13601.1"/>
    <property type="molecule type" value="Genomic_DNA"/>
</dbReference>
<gene>
    <name evidence="1" type="ORF">F0357_13320</name>
</gene>
<proteinExistence type="predicted"/>
<evidence type="ECO:0000313" key="2">
    <source>
        <dbReference type="Proteomes" id="UP000332515"/>
    </source>
</evidence>
<evidence type="ECO:0000313" key="1">
    <source>
        <dbReference type="EMBL" id="MQT13601.1"/>
    </source>
</evidence>
<keyword evidence="2" id="KW-1185">Reference proteome</keyword>
<dbReference type="AlphaFoldDB" id="A0A6A7Y689"/>
<dbReference type="RefSeq" id="WP_153482517.1">
    <property type="nucleotide sequence ID" value="NZ_VWNA01000001.1"/>
</dbReference>
<name>A0A6A7Y689_9HYPH</name>